<evidence type="ECO:0000256" key="1">
    <source>
        <dbReference type="SAM" id="MobiDB-lite"/>
    </source>
</evidence>
<sequence>MDRKERQSNGCATDPIYFQTRKTHCDNHRPGHHNSPNTVSSSNTNSMMMNAPNNHHVLTPVPGDPSGRLVMTLLPSQGPHHDLMHGQHDPNLHHHSGASHTSSSHSTRYNHPG</sequence>
<reference evidence="2 3" key="1">
    <citation type="journal article" date="2023" name="Nucleic Acids Res.">
        <title>The hologenome of Daphnia magna reveals possible DNA methylation and microbiome-mediated evolution of the host genome.</title>
        <authorList>
            <person name="Chaturvedi A."/>
            <person name="Li X."/>
            <person name="Dhandapani V."/>
            <person name="Marshall H."/>
            <person name="Kissane S."/>
            <person name="Cuenca-Cambronero M."/>
            <person name="Asole G."/>
            <person name="Calvet F."/>
            <person name="Ruiz-Romero M."/>
            <person name="Marangio P."/>
            <person name="Guigo R."/>
            <person name="Rago D."/>
            <person name="Mirbahai L."/>
            <person name="Eastwood N."/>
            <person name="Colbourne J.K."/>
            <person name="Zhou J."/>
            <person name="Mallon E."/>
            <person name="Orsini L."/>
        </authorList>
    </citation>
    <scope>NUCLEOTIDE SEQUENCE [LARGE SCALE GENOMIC DNA]</scope>
    <source>
        <strain evidence="2">LRV0_1</strain>
    </source>
</reference>
<dbReference type="EMBL" id="JAOYFB010000039">
    <property type="protein sequence ID" value="KAK4029747.1"/>
    <property type="molecule type" value="Genomic_DNA"/>
</dbReference>
<feature type="compositionally biased region" description="Basic and acidic residues" evidence="1">
    <location>
        <begin position="79"/>
        <end position="92"/>
    </location>
</feature>
<proteinExistence type="predicted"/>
<feature type="region of interest" description="Disordered" evidence="1">
    <location>
        <begin position="22"/>
        <end position="113"/>
    </location>
</feature>
<evidence type="ECO:0000313" key="2">
    <source>
        <dbReference type="EMBL" id="KAK4029747.1"/>
    </source>
</evidence>
<name>A0ABR0AXY6_9CRUS</name>
<feature type="compositionally biased region" description="Low complexity" evidence="1">
    <location>
        <begin position="34"/>
        <end position="54"/>
    </location>
</feature>
<comment type="caution">
    <text evidence="2">The sequence shown here is derived from an EMBL/GenBank/DDBJ whole genome shotgun (WGS) entry which is preliminary data.</text>
</comment>
<keyword evidence="3" id="KW-1185">Reference proteome</keyword>
<gene>
    <name evidence="2" type="ORF">OUZ56_022713</name>
</gene>
<dbReference type="Proteomes" id="UP001234178">
    <property type="component" value="Unassembled WGS sequence"/>
</dbReference>
<accession>A0ABR0AXY6</accession>
<evidence type="ECO:0000313" key="3">
    <source>
        <dbReference type="Proteomes" id="UP001234178"/>
    </source>
</evidence>
<organism evidence="2 3">
    <name type="scientific">Daphnia magna</name>
    <dbReference type="NCBI Taxonomy" id="35525"/>
    <lineage>
        <taxon>Eukaryota</taxon>
        <taxon>Metazoa</taxon>
        <taxon>Ecdysozoa</taxon>
        <taxon>Arthropoda</taxon>
        <taxon>Crustacea</taxon>
        <taxon>Branchiopoda</taxon>
        <taxon>Diplostraca</taxon>
        <taxon>Cladocera</taxon>
        <taxon>Anomopoda</taxon>
        <taxon>Daphniidae</taxon>
        <taxon>Daphnia</taxon>
    </lineage>
</organism>
<protein>
    <submittedName>
        <fullName evidence="2">Uncharacterized protein</fullName>
    </submittedName>
</protein>